<reference evidence="1 2" key="1">
    <citation type="journal article" date="2018" name="Biotechnol. Biofuels">
        <title>Integrative visual omics of the white-rot fungus Polyporus brumalis exposes the biotechnological potential of its oxidative enzymes for delignifying raw plant biomass.</title>
        <authorList>
            <person name="Miyauchi S."/>
            <person name="Rancon A."/>
            <person name="Drula E."/>
            <person name="Hage H."/>
            <person name="Chaduli D."/>
            <person name="Favel A."/>
            <person name="Grisel S."/>
            <person name="Henrissat B."/>
            <person name="Herpoel-Gimbert I."/>
            <person name="Ruiz-Duenas F.J."/>
            <person name="Chevret D."/>
            <person name="Hainaut M."/>
            <person name="Lin J."/>
            <person name="Wang M."/>
            <person name="Pangilinan J."/>
            <person name="Lipzen A."/>
            <person name="Lesage-Meessen L."/>
            <person name="Navarro D."/>
            <person name="Riley R."/>
            <person name="Grigoriev I.V."/>
            <person name="Zhou S."/>
            <person name="Raouche S."/>
            <person name="Rosso M.N."/>
        </authorList>
    </citation>
    <scope>NUCLEOTIDE SEQUENCE [LARGE SCALE GENOMIC DNA]</scope>
    <source>
        <strain evidence="1 2">BRFM 1820</strain>
    </source>
</reference>
<accession>A0A371CKT7</accession>
<dbReference type="EMBL" id="KZ857532">
    <property type="protein sequence ID" value="RDX40879.1"/>
    <property type="molecule type" value="Genomic_DNA"/>
</dbReference>
<evidence type="ECO:0000313" key="2">
    <source>
        <dbReference type="Proteomes" id="UP000256964"/>
    </source>
</evidence>
<evidence type="ECO:0000313" key="1">
    <source>
        <dbReference type="EMBL" id="RDX40879.1"/>
    </source>
</evidence>
<organism evidence="1 2">
    <name type="scientific">Lentinus brumalis</name>
    <dbReference type="NCBI Taxonomy" id="2498619"/>
    <lineage>
        <taxon>Eukaryota</taxon>
        <taxon>Fungi</taxon>
        <taxon>Dikarya</taxon>
        <taxon>Basidiomycota</taxon>
        <taxon>Agaricomycotina</taxon>
        <taxon>Agaricomycetes</taxon>
        <taxon>Polyporales</taxon>
        <taxon>Polyporaceae</taxon>
        <taxon>Lentinus</taxon>
    </lineage>
</organism>
<protein>
    <submittedName>
        <fullName evidence="1">Uncharacterized protein</fullName>
    </submittedName>
</protein>
<keyword evidence="2" id="KW-1185">Reference proteome</keyword>
<dbReference type="Proteomes" id="UP000256964">
    <property type="component" value="Unassembled WGS sequence"/>
</dbReference>
<dbReference type="AlphaFoldDB" id="A0A371CKT7"/>
<gene>
    <name evidence="1" type="ORF">OH76DRAFT_1489908</name>
</gene>
<name>A0A371CKT7_9APHY</name>
<sequence length="76" mass="8506">MRRLGVWFPKLSLHGRRPSAGVRHYLGTAAYPSGVWAAGVVSTGIWIPSRLWVVTMSGVRRLQPVLVYTTAWLRCV</sequence>
<proteinExistence type="predicted"/>